<protein>
    <submittedName>
        <fullName evidence="1">Uncharacterized protein</fullName>
    </submittedName>
</protein>
<comment type="caution">
    <text evidence="1">The sequence shown here is derived from an EMBL/GenBank/DDBJ whole genome shotgun (WGS) entry which is preliminary data.</text>
</comment>
<sequence>MIARFLARLDNVCHSHSFSHNQNFGPRCTNWFIPVEETSLIASRRHHQFSIPIHHSLMLSHQRLHDSRKHHALHDAKLDTLVTGVDPLLPIDCSREGADGTCTTAAAVPLEGVGCFG</sequence>
<evidence type="ECO:0000313" key="2">
    <source>
        <dbReference type="Proteomes" id="UP001281761"/>
    </source>
</evidence>
<evidence type="ECO:0000313" key="1">
    <source>
        <dbReference type="EMBL" id="KAK2943441.1"/>
    </source>
</evidence>
<reference evidence="1 2" key="1">
    <citation type="journal article" date="2022" name="bioRxiv">
        <title>Genomics of Preaxostyla Flagellates Illuminates Evolutionary Transitions and the Path Towards Mitochondrial Loss.</title>
        <authorList>
            <person name="Novak L.V.F."/>
            <person name="Treitli S.C."/>
            <person name="Pyrih J."/>
            <person name="Halakuc P."/>
            <person name="Pipaliya S.V."/>
            <person name="Vacek V."/>
            <person name="Brzon O."/>
            <person name="Soukal P."/>
            <person name="Eme L."/>
            <person name="Dacks J.B."/>
            <person name="Karnkowska A."/>
            <person name="Elias M."/>
            <person name="Hampl V."/>
        </authorList>
    </citation>
    <scope>NUCLEOTIDE SEQUENCE [LARGE SCALE GENOMIC DNA]</scope>
    <source>
        <strain evidence="1">NAU3</strain>
        <tissue evidence="1">Gut</tissue>
    </source>
</reference>
<keyword evidence="2" id="KW-1185">Reference proteome</keyword>
<gene>
    <name evidence="1" type="ORF">BLNAU_21624</name>
</gene>
<dbReference type="Proteomes" id="UP001281761">
    <property type="component" value="Unassembled WGS sequence"/>
</dbReference>
<accession>A0ABQ9WVB9</accession>
<dbReference type="EMBL" id="JARBJD010000346">
    <property type="protein sequence ID" value="KAK2943441.1"/>
    <property type="molecule type" value="Genomic_DNA"/>
</dbReference>
<name>A0ABQ9WVB9_9EUKA</name>
<organism evidence="1 2">
    <name type="scientific">Blattamonas nauphoetae</name>
    <dbReference type="NCBI Taxonomy" id="2049346"/>
    <lineage>
        <taxon>Eukaryota</taxon>
        <taxon>Metamonada</taxon>
        <taxon>Preaxostyla</taxon>
        <taxon>Oxymonadida</taxon>
        <taxon>Blattamonas</taxon>
    </lineage>
</organism>
<proteinExistence type="predicted"/>